<organism evidence="8 9">
    <name type="scientific">Ensete ventricosum</name>
    <name type="common">Abyssinian banana</name>
    <name type="synonym">Musa ensete</name>
    <dbReference type="NCBI Taxonomy" id="4639"/>
    <lineage>
        <taxon>Eukaryota</taxon>
        <taxon>Viridiplantae</taxon>
        <taxon>Streptophyta</taxon>
        <taxon>Embryophyta</taxon>
        <taxon>Tracheophyta</taxon>
        <taxon>Spermatophyta</taxon>
        <taxon>Magnoliopsida</taxon>
        <taxon>Liliopsida</taxon>
        <taxon>Zingiberales</taxon>
        <taxon>Musaceae</taxon>
        <taxon>Ensete</taxon>
    </lineage>
</organism>
<dbReference type="Proteomes" id="UP000287651">
    <property type="component" value="Unassembled WGS sequence"/>
</dbReference>
<evidence type="ECO:0000256" key="6">
    <source>
        <dbReference type="ARBA" id="ARBA00022840"/>
    </source>
</evidence>
<dbReference type="PROSITE" id="PS50011">
    <property type="entry name" value="PROTEIN_KINASE_DOM"/>
    <property type="match status" value="1"/>
</dbReference>
<evidence type="ECO:0000259" key="7">
    <source>
        <dbReference type="PROSITE" id="PS50011"/>
    </source>
</evidence>
<dbReference type="InterPro" id="IPR050591">
    <property type="entry name" value="GSK-3"/>
</dbReference>
<evidence type="ECO:0000256" key="2">
    <source>
        <dbReference type="ARBA" id="ARBA00022527"/>
    </source>
</evidence>
<keyword evidence="4" id="KW-0547">Nucleotide-binding</keyword>
<dbReference type="GO" id="GO:0005524">
    <property type="term" value="F:ATP binding"/>
    <property type="evidence" value="ECO:0007669"/>
    <property type="project" value="UniProtKB-KW"/>
</dbReference>
<comment type="similarity">
    <text evidence="1">Belongs to the protein kinase superfamily. CMGC Ser/Thr protein kinase family. GSK-3 subfamily.</text>
</comment>
<evidence type="ECO:0000256" key="1">
    <source>
        <dbReference type="ARBA" id="ARBA00005527"/>
    </source>
</evidence>
<dbReference type="AlphaFoldDB" id="A0A426ZE35"/>
<name>A0A426ZE35_ENSVE</name>
<dbReference type="InterPro" id="IPR011009">
    <property type="entry name" value="Kinase-like_dom_sf"/>
</dbReference>
<evidence type="ECO:0000313" key="8">
    <source>
        <dbReference type="EMBL" id="RRT62268.1"/>
    </source>
</evidence>
<dbReference type="SUPFAM" id="SSF56112">
    <property type="entry name" value="Protein kinase-like (PK-like)"/>
    <property type="match status" value="1"/>
</dbReference>
<evidence type="ECO:0000256" key="5">
    <source>
        <dbReference type="ARBA" id="ARBA00022777"/>
    </source>
</evidence>
<dbReference type="GO" id="GO:0009742">
    <property type="term" value="P:brassinosteroid mediated signaling pathway"/>
    <property type="evidence" value="ECO:0007669"/>
    <property type="project" value="TreeGrafter"/>
</dbReference>
<reference evidence="8 9" key="1">
    <citation type="journal article" date="2014" name="Agronomy (Basel)">
        <title>A Draft Genome Sequence for Ensete ventricosum, the Drought-Tolerant Tree Against Hunger.</title>
        <authorList>
            <person name="Harrison J."/>
            <person name="Moore K.A."/>
            <person name="Paszkiewicz K."/>
            <person name="Jones T."/>
            <person name="Grant M."/>
            <person name="Ambacheew D."/>
            <person name="Muzemil S."/>
            <person name="Studholme D.J."/>
        </authorList>
    </citation>
    <scope>NUCLEOTIDE SEQUENCE [LARGE SCALE GENOMIC DNA]</scope>
</reference>
<dbReference type="PANTHER" id="PTHR24057">
    <property type="entry name" value="GLYCOGEN SYNTHASE KINASE-3 ALPHA"/>
    <property type="match status" value="1"/>
</dbReference>
<evidence type="ECO:0000313" key="9">
    <source>
        <dbReference type="Proteomes" id="UP000287651"/>
    </source>
</evidence>
<keyword evidence="5" id="KW-0418">Kinase</keyword>
<keyword evidence="2" id="KW-0723">Serine/threonine-protein kinase</keyword>
<accession>A0A426ZE35</accession>
<dbReference type="GO" id="GO:0005634">
    <property type="term" value="C:nucleus"/>
    <property type="evidence" value="ECO:0007669"/>
    <property type="project" value="TreeGrafter"/>
</dbReference>
<evidence type="ECO:0000256" key="3">
    <source>
        <dbReference type="ARBA" id="ARBA00022679"/>
    </source>
</evidence>
<keyword evidence="6" id="KW-0067">ATP-binding</keyword>
<dbReference type="GO" id="GO:0004674">
    <property type="term" value="F:protein serine/threonine kinase activity"/>
    <property type="evidence" value="ECO:0007669"/>
    <property type="project" value="UniProtKB-KW"/>
</dbReference>
<dbReference type="GO" id="GO:0030154">
    <property type="term" value="P:cell differentiation"/>
    <property type="evidence" value="ECO:0007669"/>
    <property type="project" value="TreeGrafter"/>
</dbReference>
<dbReference type="PANTHER" id="PTHR24057:SF5">
    <property type="entry name" value="SHAGGY-RELATED PROTEIN KINASE IOTA-RELATED"/>
    <property type="match status" value="1"/>
</dbReference>
<gene>
    <name evidence="8" type="ORF">B296_00041515</name>
</gene>
<dbReference type="EMBL" id="AMZH03007053">
    <property type="protein sequence ID" value="RRT62268.1"/>
    <property type="molecule type" value="Genomic_DNA"/>
</dbReference>
<keyword evidence="3" id="KW-0808">Transferase</keyword>
<feature type="domain" description="Protein kinase" evidence="7">
    <location>
        <begin position="111"/>
        <end position="222"/>
    </location>
</feature>
<comment type="caution">
    <text evidence="8">The sequence shown here is derived from an EMBL/GenBank/DDBJ whole genome shotgun (WGS) entry which is preliminary data.</text>
</comment>
<sequence length="222" mass="25251">MASLPLGPPPPGHDAAAAALTLAPPPRPEMADEKVSPLFHLIASCRFPFPLFALGTLFDNHFAIAMAALRSRRAFCFVFSPLEKLDRVWEIYLCKGPFRVPFADLDGKLGFELIVMTGYGCLWQAKCLETGETVAIKKVLQDKRYKNRELQLMRSMDHPNVICLKHCFFSTTSRDELFLNLVMEYVPESLYGVLRHFSNVNQRMPLIYVKLYTYQVFLPLSS</sequence>
<dbReference type="Pfam" id="PF00069">
    <property type="entry name" value="Pkinase"/>
    <property type="match status" value="1"/>
</dbReference>
<protein>
    <recommendedName>
        <fullName evidence="7">Protein kinase domain-containing protein</fullName>
    </recommendedName>
</protein>
<dbReference type="InterPro" id="IPR000719">
    <property type="entry name" value="Prot_kinase_dom"/>
</dbReference>
<evidence type="ECO:0000256" key="4">
    <source>
        <dbReference type="ARBA" id="ARBA00022741"/>
    </source>
</evidence>
<dbReference type="GO" id="GO:0005737">
    <property type="term" value="C:cytoplasm"/>
    <property type="evidence" value="ECO:0007669"/>
    <property type="project" value="TreeGrafter"/>
</dbReference>
<dbReference type="Gene3D" id="3.30.200.20">
    <property type="entry name" value="Phosphorylase Kinase, domain 1"/>
    <property type="match status" value="1"/>
</dbReference>
<proteinExistence type="inferred from homology"/>